<protein>
    <recommendedName>
        <fullName evidence="1">Knr4/Smi1-like domain-containing protein</fullName>
    </recommendedName>
</protein>
<gene>
    <name evidence="2" type="ORF">BEL05_06405</name>
</gene>
<dbReference type="Gene3D" id="3.40.1580.10">
    <property type="entry name" value="SMI1/KNR4-like"/>
    <property type="match status" value="1"/>
</dbReference>
<dbReference type="AlphaFoldDB" id="A0A1E5IR54"/>
<dbReference type="InterPro" id="IPR018958">
    <property type="entry name" value="Knr4/Smi1-like_dom"/>
</dbReference>
<accession>A0A1E5IR54</accession>
<organism evidence="2 3">
    <name type="scientific">Shewanella colwelliana</name>
    <name type="common">Alteromonas colwelliana</name>
    <dbReference type="NCBI Taxonomy" id="23"/>
    <lineage>
        <taxon>Bacteria</taxon>
        <taxon>Pseudomonadati</taxon>
        <taxon>Pseudomonadota</taxon>
        <taxon>Gammaproteobacteria</taxon>
        <taxon>Alteromonadales</taxon>
        <taxon>Shewanellaceae</taxon>
        <taxon>Shewanella</taxon>
    </lineage>
</organism>
<feature type="domain" description="Knr4/Smi1-like" evidence="1">
    <location>
        <begin position="2"/>
        <end position="116"/>
    </location>
</feature>
<evidence type="ECO:0000313" key="3">
    <source>
        <dbReference type="Proteomes" id="UP000095230"/>
    </source>
</evidence>
<dbReference type="InterPro" id="IPR037883">
    <property type="entry name" value="Knr4/Smi1-like_sf"/>
</dbReference>
<evidence type="ECO:0000313" key="2">
    <source>
        <dbReference type="EMBL" id="OEG73026.1"/>
    </source>
</evidence>
<dbReference type="SUPFAM" id="SSF160631">
    <property type="entry name" value="SMI1/KNR4-like"/>
    <property type="match status" value="1"/>
</dbReference>
<dbReference type="OrthoDB" id="286113at2"/>
<sequence>MTLDDIELIQKRTNIQLPPCYVDIVTNYPVELLETDAQDFGLLDDADEIIEENNTVRKEGYFGEKWPEHYFIIGQNGCGDYYVTNLNSTEFSVGFADHESMSCNLYAEGLSEFIEKYTSEQE</sequence>
<dbReference type="RefSeq" id="WP_069671623.1">
    <property type="nucleotide sequence ID" value="NZ_MCBT01000044.1"/>
</dbReference>
<proteinExistence type="predicted"/>
<comment type="caution">
    <text evidence="2">The sequence shown here is derived from an EMBL/GenBank/DDBJ whole genome shotgun (WGS) entry which is preliminary data.</text>
</comment>
<name>A0A1E5IR54_SHECO</name>
<evidence type="ECO:0000259" key="1">
    <source>
        <dbReference type="Pfam" id="PF09346"/>
    </source>
</evidence>
<dbReference type="Proteomes" id="UP000095230">
    <property type="component" value="Unassembled WGS sequence"/>
</dbReference>
<reference evidence="2 3" key="1">
    <citation type="submission" date="2016-07" db="EMBL/GenBank/DDBJ databases">
        <title>Whole-genome of two Shewanella species isolated from a digestive organ of sea cucumber Apostichopus japonicus Selenka 1867.</title>
        <authorList>
            <person name="Hong H.-H."/>
            <person name="Choi H."/>
            <person name="Cheon S."/>
            <person name="Oh J.-S."/>
            <person name="Lee H.-G."/>
            <person name="Park C."/>
        </authorList>
    </citation>
    <scope>NUCLEOTIDE SEQUENCE [LARGE SCALE GENOMIC DNA]</scope>
    <source>
        <strain evidence="2 3">CSB03KR</strain>
    </source>
</reference>
<dbReference type="EMBL" id="MCBT01000044">
    <property type="protein sequence ID" value="OEG73026.1"/>
    <property type="molecule type" value="Genomic_DNA"/>
</dbReference>
<dbReference type="Pfam" id="PF09346">
    <property type="entry name" value="SMI1_KNR4"/>
    <property type="match status" value="1"/>
</dbReference>